<dbReference type="Proteomes" id="UP001204144">
    <property type="component" value="Unassembled WGS sequence"/>
</dbReference>
<proteinExistence type="predicted"/>
<evidence type="ECO:0000313" key="3">
    <source>
        <dbReference type="Proteomes" id="UP001204144"/>
    </source>
</evidence>
<accession>A0AAE3H1K1</accession>
<evidence type="ECO:0000313" key="2">
    <source>
        <dbReference type="EMBL" id="MCP9762316.1"/>
    </source>
</evidence>
<protein>
    <recommendedName>
        <fullName evidence="4">Tail fiber protein</fullName>
    </recommendedName>
</protein>
<organism evidence="2 3">
    <name type="scientific">Lacihabitans soyangensis</name>
    <dbReference type="NCBI Taxonomy" id="869394"/>
    <lineage>
        <taxon>Bacteria</taxon>
        <taxon>Pseudomonadati</taxon>
        <taxon>Bacteroidota</taxon>
        <taxon>Cytophagia</taxon>
        <taxon>Cytophagales</taxon>
        <taxon>Leadbetterellaceae</taxon>
        <taxon>Lacihabitans</taxon>
    </lineage>
</organism>
<reference evidence="2 3" key="1">
    <citation type="submission" date="2018-11" db="EMBL/GenBank/DDBJ databases">
        <title>Novel bacteria species description.</title>
        <authorList>
            <person name="Han J.-H."/>
        </authorList>
    </citation>
    <scope>NUCLEOTIDE SEQUENCE [LARGE SCALE GENOMIC DNA]</scope>
    <source>
        <strain evidence="2 3">KCTC23259</strain>
    </source>
</reference>
<evidence type="ECO:0008006" key="4">
    <source>
        <dbReference type="Google" id="ProtNLM"/>
    </source>
</evidence>
<sequence>MKSGKWGSSLTLPFEGLPISLGANFSEDQFSEFRNRLLKTTQFNVKSDFYKTSFSTIPNTNLYQAYVDCQKIDYDVSKTGFIQGTNIETENTVVFAIYYRPQSPNDPMPIVKSFNVEPTGSVISGNLVTGQELNSFSLLVTCKRDQEKDLVLSLNTDRGLLVSKSVAEGAFTSASNIPIGTIITSYLNFEQFNAATKNNEKSLDGIWTSSKSKWSPCDGRPVPNSKFQTLTSQNILPDLRGMFIRGLNIFDPYQPVLPISEDKVDPDSRVVGSFQNDLVGSHSHGWTGKSGNGNPNGSLDYIPSNPTDRVDAYVRQPNKDYSESGVG</sequence>
<name>A0AAE3H1K1_9BACT</name>
<gene>
    <name evidence="2" type="ORF">EGI31_05070</name>
</gene>
<evidence type="ECO:0000256" key="1">
    <source>
        <dbReference type="SAM" id="MobiDB-lite"/>
    </source>
</evidence>
<dbReference type="EMBL" id="RJUF01000008">
    <property type="protein sequence ID" value="MCP9762316.1"/>
    <property type="molecule type" value="Genomic_DNA"/>
</dbReference>
<dbReference type="RefSeq" id="WP_255036077.1">
    <property type="nucleotide sequence ID" value="NZ_RJUF01000008.1"/>
</dbReference>
<dbReference type="AlphaFoldDB" id="A0AAE3H1K1"/>
<keyword evidence="3" id="KW-1185">Reference proteome</keyword>
<comment type="caution">
    <text evidence="2">The sequence shown here is derived from an EMBL/GenBank/DDBJ whole genome shotgun (WGS) entry which is preliminary data.</text>
</comment>
<feature type="compositionally biased region" description="Basic and acidic residues" evidence="1">
    <location>
        <begin position="308"/>
        <end position="327"/>
    </location>
</feature>
<feature type="region of interest" description="Disordered" evidence="1">
    <location>
        <begin position="282"/>
        <end position="327"/>
    </location>
</feature>
<dbReference type="SUPFAM" id="SSF88874">
    <property type="entry name" value="Receptor-binding domain of short tail fibre protein gp12"/>
    <property type="match status" value="1"/>
</dbReference>